<keyword evidence="5 8" id="KW-1133">Transmembrane helix</keyword>
<keyword evidence="3 8" id="KW-0813">Transport</keyword>
<dbReference type="GO" id="GO:0008519">
    <property type="term" value="F:ammonium channel activity"/>
    <property type="evidence" value="ECO:0007669"/>
    <property type="project" value="InterPro"/>
</dbReference>
<dbReference type="AlphaFoldDB" id="H6SIU4"/>
<evidence type="ECO:0000313" key="10">
    <source>
        <dbReference type="EMBL" id="CCG06721.1"/>
    </source>
</evidence>
<feature type="transmembrane region" description="Helical" evidence="8">
    <location>
        <begin position="459"/>
        <end position="484"/>
    </location>
</feature>
<evidence type="ECO:0000256" key="5">
    <source>
        <dbReference type="ARBA" id="ARBA00022989"/>
    </source>
</evidence>
<dbReference type="eggNOG" id="COG0004">
    <property type="taxonomic scope" value="Bacteria"/>
</dbReference>
<feature type="transmembrane region" description="Helical" evidence="8">
    <location>
        <begin position="161"/>
        <end position="183"/>
    </location>
</feature>
<dbReference type="KEGG" id="rpm:RSPPHO_00095"/>
<dbReference type="Proteomes" id="UP000033220">
    <property type="component" value="Chromosome DSM 122"/>
</dbReference>
<protein>
    <recommendedName>
        <fullName evidence="8">Ammonium transporter</fullName>
    </recommendedName>
</protein>
<keyword evidence="11" id="KW-1185">Reference proteome</keyword>
<feature type="transmembrane region" description="Helical" evidence="8">
    <location>
        <begin position="239"/>
        <end position="261"/>
    </location>
</feature>
<dbReference type="PATRIC" id="fig|1150469.3.peg.139"/>
<dbReference type="InterPro" id="IPR024041">
    <property type="entry name" value="NH4_transpt_AmtB-like_dom"/>
</dbReference>
<evidence type="ECO:0000256" key="3">
    <source>
        <dbReference type="ARBA" id="ARBA00022448"/>
    </source>
</evidence>
<evidence type="ECO:0000256" key="8">
    <source>
        <dbReference type="RuleBase" id="RU362002"/>
    </source>
</evidence>
<evidence type="ECO:0000259" key="9">
    <source>
        <dbReference type="Pfam" id="PF00909"/>
    </source>
</evidence>
<dbReference type="PROSITE" id="PS01219">
    <property type="entry name" value="AMMONIUM_TRANSP"/>
    <property type="match status" value="1"/>
</dbReference>
<dbReference type="Pfam" id="PF00909">
    <property type="entry name" value="Ammonium_transp"/>
    <property type="match status" value="1"/>
</dbReference>
<feature type="transmembrane region" description="Helical" evidence="8">
    <location>
        <begin position="432"/>
        <end position="453"/>
    </location>
</feature>
<dbReference type="PANTHER" id="PTHR11730">
    <property type="entry name" value="AMMONIUM TRANSPORTER"/>
    <property type="match status" value="1"/>
</dbReference>
<dbReference type="InterPro" id="IPR001905">
    <property type="entry name" value="Ammonium_transpt"/>
</dbReference>
<keyword evidence="7 8" id="KW-0924">Ammonia transport</keyword>
<keyword evidence="4 8" id="KW-0812">Transmembrane</keyword>
<dbReference type="InterPro" id="IPR018047">
    <property type="entry name" value="Ammonium_transpt_CS"/>
</dbReference>
<feature type="transmembrane region" description="Helical" evidence="8">
    <location>
        <begin position="273"/>
        <end position="294"/>
    </location>
</feature>
<organism evidence="10 11">
    <name type="scientific">Pararhodospirillum photometricum DSM 122</name>
    <dbReference type="NCBI Taxonomy" id="1150469"/>
    <lineage>
        <taxon>Bacteria</taxon>
        <taxon>Pseudomonadati</taxon>
        <taxon>Pseudomonadota</taxon>
        <taxon>Alphaproteobacteria</taxon>
        <taxon>Rhodospirillales</taxon>
        <taxon>Rhodospirillaceae</taxon>
        <taxon>Pararhodospirillum</taxon>
    </lineage>
</organism>
<dbReference type="InterPro" id="IPR019879">
    <property type="entry name" value="Ammonium_transptr_marine"/>
</dbReference>
<feature type="transmembrane region" description="Helical" evidence="8">
    <location>
        <begin position="352"/>
        <end position="375"/>
    </location>
</feature>
<feature type="transmembrane region" description="Helical" evidence="8">
    <location>
        <begin position="117"/>
        <end position="140"/>
    </location>
</feature>
<proteinExistence type="inferred from homology"/>
<evidence type="ECO:0000256" key="2">
    <source>
        <dbReference type="ARBA" id="ARBA00005887"/>
    </source>
</evidence>
<accession>H6SIU4</accession>
<sequence length="521" mass="55187">MPCATRWWIGRSKPSPRRLAPARSAMARSLSRRWNRPCVFVPAKPAPMPFDNEPLLMSFSQHPLRGLGLAVLVVGVALPALAQDPGLASPDTGVPSTLEATAAAEASVALDAFKNDVAYILNSFSFLIHGALVMWMGAGFAMLEGGLVRSKNTAMQMLKNIIAYSVAGLMYYVIGYNLMYVGVDGGWIGTLSFLHDPSPSPDVAQGYAVMSDWFFQMVFVATAASIVSGALAERLRLWPFLLFSVILTGLIYPIQGAWQWGHGWLYQAGFSDFAGSTLVHSVGGWAALTGALVLGARRGKYSADGRVNPLPGANLALATLGMFMLWLGWFGFNGGSYLSMGSPDAITGIANIYVNTNLAAAAGVVAAIVMTQVLYGKVDLTMTLNGALAGLVAITAEPLMPSPLLAIGIGAVGGMLVVLVVPLLDRLRIDDVVGAIPVHLVCGIWGTLAVPLSNPKTSFLVQLLGVASIGAFVLVTTFVVWVLLKFTVGLRCSEEEENIGLDKSELGLEAYPEFGPGHKSL</sequence>
<evidence type="ECO:0000256" key="4">
    <source>
        <dbReference type="ARBA" id="ARBA00022692"/>
    </source>
</evidence>
<evidence type="ECO:0000256" key="6">
    <source>
        <dbReference type="ARBA" id="ARBA00023136"/>
    </source>
</evidence>
<comment type="subcellular location">
    <subcellularLocation>
        <location evidence="8">Cell membrane</location>
        <topology evidence="8">Multi-pass membrane protein</topology>
    </subcellularLocation>
    <subcellularLocation>
        <location evidence="1">Membrane</location>
        <topology evidence="1">Multi-pass membrane protein</topology>
    </subcellularLocation>
</comment>
<feature type="transmembrane region" description="Helical" evidence="8">
    <location>
        <begin position="382"/>
        <end position="399"/>
    </location>
</feature>
<dbReference type="GO" id="GO:0097272">
    <property type="term" value="P:ammonium homeostasis"/>
    <property type="evidence" value="ECO:0007669"/>
    <property type="project" value="TreeGrafter"/>
</dbReference>
<dbReference type="InterPro" id="IPR029020">
    <property type="entry name" value="Ammonium/urea_transptr"/>
</dbReference>
<feature type="transmembrane region" description="Helical" evidence="8">
    <location>
        <begin position="213"/>
        <end position="232"/>
    </location>
</feature>
<name>H6SIU4_PARPM</name>
<dbReference type="HOGENOM" id="CLU_000445_33_1_5"/>
<comment type="similarity">
    <text evidence="2 8">Belongs to the ammonia transporter channel (TC 1.A.11.2) family.</text>
</comment>
<feature type="domain" description="Ammonium transporter AmtB-like" evidence="9">
    <location>
        <begin position="126"/>
        <end position="511"/>
    </location>
</feature>
<keyword evidence="6 8" id="KW-0472">Membrane</keyword>
<dbReference type="NCBIfam" id="TIGR03644">
    <property type="entry name" value="marine_trans_1"/>
    <property type="match status" value="1"/>
</dbReference>
<dbReference type="PANTHER" id="PTHR11730:SF62">
    <property type="entry name" value="AMMONIUM TRANSPORTER SLL1017-RELATED"/>
    <property type="match status" value="1"/>
</dbReference>
<dbReference type="Gene3D" id="1.10.3430.10">
    <property type="entry name" value="Ammonium transporter AmtB like domains"/>
    <property type="match status" value="1"/>
</dbReference>
<dbReference type="GO" id="GO:0005886">
    <property type="term" value="C:plasma membrane"/>
    <property type="evidence" value="ECO:0007669"/>
    <property type="project" value="UniProtKB-SubCell"/>
</dbReference>
<feature type="transmembrane region" description="Helical" evidence="8">
    <location>
        <begin position="315"/>
        <end position="332"/>
    </location>
</feature>
<evidence type="ECO:0000256" key="7">
    <source>
        <dbReference type="ARBA" id="ARBA00023177"/>
    </source>
</evidence>
<gene>
    <name evidence="10" type="ORF">RSPPHO_00095</name>
</gene>
<dbReference type="SUPFAM" id="SSF111352">
    <property type="entry name" value="Ammonium transporter"/>
    <property type="match status" value="1"/>
</dbReference>
<feature type="transmembrane region" description="Helical" evidence="8">
    <location>
        <begin position="405"/>
        <end position="425"/>
    </location>
</feature>
<evidence type="ECO:0000256" key="1">
    <source>
        <dbReference type="ARBA" id="ARBA00004141"/>
    </source>
</evidence>
<dbReference type="EMBL" id="HE663493">
    <property type="protein sequence ID" value="CCG06721.1"/>
    <property type="molecule type" value="Genomic_DNA"/>
</dbReference>
<dbReference type="NCBIfam" id="TIGR00836">
    <property type="entry name" value="amt"/>
    <property type="match status" value="1"/>
</dbReference>
<dbReference type="STRING" id="1150469.RSPPHO_00095"/>
<reference evidence="10 11" key="1">
    <citation type="submission" date="2012-02" db="EMBL/GenBank/DDBJ databases">
        <title>Shotgun genome sequence of Phaeospirillum photometricum DSM 122.</title>
        <authorList>
            <person name="Duquesne K."/>
            <person name="Sturgis J."/>
        </authorList>
    </citation>
    <scope>NUCLEOTIDE SEQUENCE [LARGE SCALE GENOMIC DNA]</scope>
    <source>
        <strain evidence="11">DSM122</strain>
    </source>
</reference>
<evidence type="ECO:0000313" key="11">
    <source>
        <dbReference type="Proteomes" id="UP000033220"/>
    </source>
</evidence>